<organism evidence="10 11">
    <name type="scientific">Flavimaribacter sediminis</name>
    <dbReference type="NCBI Taxonomy" id="2865987"/>
    <lineage>
        <taxon>Bacteria</taxon>
        <taxon>Pseudomonadati</taxon>
        <taxon>Pseudomonadota</taxon>
        <taxon>Alphaproteobacteria</taxon>
        <taxon>Hyphomicrobiales</taxon>
        <taxon>Rhizobiaceae</taxon>
        <taxon>Flavimaribacter</taxon>
    </lineage>
</organism>
<dbReference type="GO" id="GO:0043190">
    <property type="term" value="C:ATP-binding cassette (ABC) transporter complex"/>
    <property type="evidence" value="ECO:0007669"/>
    <property type="project" value="InterPro"/>
</dbReference>
<dbReference type="PANTHER" id="PTHR30614:SF35">
    <property type="entry name" value="ABC TRANSPORTER PERMEASE PROTEIN"/>
    <property type="match status" value="1"/>
</dbReference>
<feature type="transmembrane region" description="Helical" evidence="8">
    <location>
        <begin position="157"/>
        <end position="180"/>
    </location>
</feature>
<keyword evidence="7 8" id="KW-0472">Membrane</keyword>
<evidence type="ECO:0000256" key="2">
    <source>
        <dbReference type="ARBA" id="ARBA00010072"/>
    </source>
</evidence>
<feature type="transmembrane region" description="Helical" evidence="8">
    <location>
        <begin position="64"/>
        <end position="85"/>
    </location>
</feature>
<comment type="similarity">
    <text evidence="2">Belongs to the binding-protein-dependent transport system permease family. HisMQ subfamily.</text>
</comment>
<dbReference type="InterPro" id="IPR043429">
    <property type="entry name" value="ArtM/GltK/GlnP/TcyL/YhdX-like"/>
</dbReference>
<evidence type="ECO:0000256" key="8">
    <source>
        <dbReference type="RuleBase" id="RU363032"/>
    </source>
</evidence>
<evidence type="ECO:0000256" key="7">
    <source>
        <dbReference type="ARBA" id="ARBA00023136"/>
    </source>
</evidence>
<proteinExistence type="inferred from homology"/>
<dbReference type="PROSITE" id="PS50928">
    <property type="entry name" value="ABC_TM1"/>
    <property type="match status" value="1"/>
</dbReference>
<evidence type="ECO:0000256" key="1">
    <source>
        <dbReference type="ARBA" id="ARBA00004429"/>
    </source>
</evidence>
<dbReference type="GO" id="GO:0022857">
    <property type="term" value="F:transmembrane transporter activity"/>
    <property type="evidence" value="ECO:0007669"/>
    <property type="project" value="InterPro"/>
</dbReference>
<evidence type="ECO:0000256" key="4">
    <source>
        <dbReference type="ARBA" id="ARBA00022475"/>
    </source>
</evidence>
<dbReference type="InterPro" id="IPR010065">
    <property type="entry name" value="AA_ABC_transptr_permease_3TM"/>
</dbReference>
<dbReference type="Gene3D" id="1.10.3720.10">
    <property type="entry name" value="MetI-like"/>
    <property type="match status" value="1"/>
</dbReference>
<feature type="domain" description="ABC transmembrane type-1" evidence="9">
    <location>
        <begin position="22"/>
        <end position="211"/>
    </location>
</feature>
<reference evidence="10" key="1">
    <citation type="submission" date="2021-08" db="EMBL/GenBank/DDBJ databases">
        <title>Hoeflea bacterium WL0058 sp. nov., isolated from the sediment.</title>
        <authorList>
            <person name="Wang L."/>
            <person name="Zhang D."/>
        </authorList>
    </citation>
    <scope>NUCLEOTIDE SEQUENCE</scope>
    <source>
        <strain evidence="10">WL0058</strain>
    </source>
</reference>
<dbReference type="NCBIfam" id="TIGR01726">
    <property type="entry name" value="HEQRo_perm_3TM"/>
    <property type="match status" value="1"/>
</dbReference>
<dbReference type="RefSeq" id="WP_220230558.1">
    <property type="nucleotide sequence ID" value="NZ_JAICBX010000004.1"/>
</dbReference>
<dbReference type="Proteomes" id="UP001196509">
    <property type="component" value="Unassembled WGS sequence"/>
</dbReference>
<evidence type="ECO:0000313" key="10">
    <source>
        <dbReference type="EMBL" id="MBW8639861.1"/>
    </source>
</evidence>
<comment type="caution">
    <text evidence="10">The sequence shown here is derived from an EMBL/GenBank/DDBJ whole genome shotgun (WGS) entry which is preliminary data.</text>
</comment>
<evidence type="ECO:0000259" key="9">
    <source>
        <dbReference type="PROSITE" id="PS50928"/>
    </source>
</evidence>
<dbReference type="CDD" id="cd06261">
    <property type="entry name" value="TM_PBP2"/>
    <property type="match status" value="1"/>
</dbReference>
<evidence type="ECO:0000256" key="5">
    <source>
        <dbReference type="ARBA" id="ARBA00022692"/>
    </source>
</evidence>
<keyword evidence="3 8" id="KW-0813">Transport</keyword>
<name>A0AAE3D3I9_9HYPH</name>
<feature type="transmembrane region" description="Helical" evidence="8">
    <location>
        <begin position="22"/>
        <end position="43"/>
    </location>
</feature>
<keyword evidence="5 8" id="KW-0812">Transmembrane</keyword>
<keyword evidence="6 8" id="KW-1133">Transmembrane helix</keyword>
<evidence type="ECO:0000256" key="3">
    <source>
        <dbReference type="ARBA" id="ARBA00022448"/>
    </source>
</evidence>
<feature type="transmembrane region" description="Helical" evidence="8">
    <location>
        <begin position="192"/>
        <end position="215"/>
    </location>
</feature>
<dbReference type="InterPro" id="IPR035906">
    <property type="entry name" value="MetI-like_sf"/>
</dbReference>
<dbReference type="Pfam" id="PF00528">
    <property type="entry name" value="BPD_transp_1"/>
    <property type="match status" value="1"/>
</dbReference>
<dbReference type="SUPFAM" id="SSF161098">
    <property type="entry name" value="MetI-like"/>
    <property type="match status" value="1"/>
</dbReference>
<keyword evidence="11" id="KW-1185">Reference proteome</keyword>
<dbReference type="GO" id="GO:0006865">
    <property type="term" value="P:amino acid transport"/>
    <property type="evidence" value="ECO:0007669"/>
    <property type="project" value="TreeGrafter"/>
</dbReference>
<evidence type="ECO:0000313" key="11">
    <source>
        <dbReference type="Proteomes" id="UP001196509"/>
    </source>
</evidence>
<dbReference type="InterPro" id="IPR000515">
    <property type="entry name" value="MetI-like"/>
</dbReference>
<dbReference type="EMBL" id="JAICBX010000004">
    <property type="protein sequence ID" value="MBW8639861.1"/>
    <property type="molecule type" value="Genomic_DNA"/>
</dbReference>
<gene>
    <name evidence="10" type="ORF">K1W69_21885</name>
</gene>
<accession>A0AAE3D3I9</accession>
<evidence type="ECO:0000256" key="6">
    <source>
        <dbReference type="ARBA" id="ARBA00022989"/>
    </source>
</evidence>
<sequence length="225" mass="24781">MEFRFFEIYRSSEYLLLLAKGAGVSASLAIGGGLVGFLLATLLAVSRYAEVPVLGRISAAYVEFIRNTPLIVQLFFVAFGLPLLLGYSWPFWAHALLALTLNFSAYFAEILRAGFSSIPSGQLEAGAALGIRKATIFRKVVFPQAVAAMYPSLNSQFIFLFLTTGVIAEIGVTDLTHAGLYIDSRTFRSFEVFTALTVIYIVMALSFKAVLNAIYRSAFKWRTVR</sequence>
<dbReference type="AlphaFoldDB" id="A0AAE3D3I9"/>
<keyword evidence="4" id="KW-1003">Cell membrane</keyword>
<dbReference type="PANTHER" id="PTHR30614">
    <property type="entry name" value="MEMBRANE COMPONENT OF AMINO ACID ABC TRANSPORTER"/>
    <property type="match status" value="1"/>
</dbReference>
<comment type="subcellular location">
    <subcellularLocation>
        <location evidence="1">Cell inner membrane</location>
        <topology evidence="1">Multi-pass membrane protein</topology>
    </subcellularLocation>
    <subcellularLocation>
        <location evidence="8">Cell membrane</location>
        <topology evidence="8">Multi-pass membrane protein</topology>
    </subcellularLocation>
</comment>
<protein>
    <submittedName>
        <fullName evidence="10">Amino acid ABC transporter permease</fullName>
    </submittedName>
</protein>